<accession>A0A7W5JYA7</accession>
<name>A0A7W5JYA7_9ACTN</name>
<dbReference type="GO" id="GO:0097367">
    <property type="term" value="F:carbohydrate derivative binding"/>
    <property type="evidence" value="ECO:0007669"/>
    <property type="project" value="InterPro"/>
</dbReference>
<feature type="domain" description="SIS" evidence="2">
    <location>
        <begin position="39"/>
        <end position="194"/>
    </location>
</feature>
<dbReference type="InterPro" id="IPR035466">
    <property type="entry name" value="GlmS/AgaS_SIS"/>
</dbReference>
<dbReference type="GO" id="GO:0016853">
    <property type="term" value="F:isomerase activity"/>
    <property type="evidence" value="ECO:0007669"/>
    <property type="project" value="UniProtKB-KW"/>
</dbReference>
<organism evidence="3 4">
    <name type="scientific">Microlunatus antarcticus</name>
    <dbReference type="NCBI Taxonomy" id="53388"/>
    <lineage>
        <taxon>Bacteria</taxon>
        <taxon>Bacillati</taxon>
        <taxon>Actinomycetota</taxon>
        <taxon>Actinomycetes</taxon>
        <taxon>Propionibacteriales</taxon>
        <taxon>Propionibacteriaceae</taxon>
        <taxon>Microlunatus</taxon>
    </lineage>
</organism>
<dbReference type="PANTHER" id="PTHR32502:SF3">
    <property type="entry name" value="D-GALACTOSAMINE-6-PHOSPHATE DEAMINASE AGAS-RELATED"/>
    <property type="match status" value="1"/>
</dbReference>
<protein>
    <submittedName>
        <fullName evidence="3">Tagatose-6-phosphate ketose/aldose isomerase</fullName>
        <ecNumber evidence="3">5.-.-.-</ecNumber>
    </submittedName>
</protein>
<keyword evidence="1" id="KW-0677">Repeat</keyword>
<dbReference type="PROSITE" id="PS51464">
    <property type="entry name" value="SIS"/>
    <property type="match status" value="2"/>
</dbReference>
<dbReference type="PANTHER" id="PTHR32502">
    <property type="entry name" value="N-ACETYLGALACTOSAMINE PERMEASE II COMPONENT-RELATED"/>
    <property type="match status" value="1"/>
</dbReference>
<dbReference type="GO" id="GO:0005886">
    <property type="term" value="C:plasma membrane"/>
    <property type="evidence" value="ECO:0007669"/>
    <property type="project" value="TreeGrafter"/>
</dbReference>
<dbReference type="RefSeq" id="WP_183340517.1">
    <property type="nucleotide sequence ID" value="NZ_JACHZG010000001.1"/>
</dbReference>
<evidence type="ECO:0000313" key="3">
    <source>
        <dbReference type="EMBL" id="MBB3328572.1"/>
    </source>
</evidence>
<dbReference type="GO" id="GO:1901135">
    <property type="term" value="P:carbohydrate derivative metabolic process"/>
    <property type="evidence" value="ECO:0007669"/>
    <property type="project" value="InterPro"/>
</dbReference>
<evidence type="ECO:0000259" key="2">
    <source>
        <dbReference type="PROSITE" id="PS51464"/>
    </source>
</evidence>
<dbReference type="GO" id="GO:0009401">
    <property type="term" value="P:phosphoenolpyruvate-dependent sugar phosphotransferase system"/>
    <property type="evidence" value="ECO:0007669"/>
    <property type="project" value="TreeGrafter"/>
</dbReference>
<keyword evidence="3" id="KW-0413">Isomerase</keyword>
<dbReference type="InterPro" id="IPR046348">
    <property type="entry name" value="SIS_dom_sf"/>
</dbReference>
<dbReference type="CDD" id="cd05008">
    <property type="entry name" value="SIS_GlmS_GlmD_1"/>
    <property type="match status" value="1"/>
</dbReference>
<dbReference type="SUPFAM" id="SSF53697">
    <property type="entry name" value="SIS domain"/>
    <property type="match status" value="1"/>
</dbReference>
<dbReference type="Gene3D" id="3.40.50.10490">
    <property type="entry name" value="Glucose-6-phosphate isomerase like protein, domain 1"/>
    <property type="match status" value="2"/>
</dbReference>
<dbReference type="EMBL" id="JACHZG010000001">
    <property type="protein sequence ID" value="MBB3328572.1"/>
    <property type="molecule type" value="Genomic_DNA"/>
</dbReference>
<dbReference type="Pfam" id="PF01380">
    <property type="entry name" value="SIS"/>
    <property type="match status" value="1"/>
</dbReference>
<evidence type="ECO:0000313" key="4">
    <source>
        <dbReference type="Proteomes" id="UP000565572"/>
    </source>
</evidence>
<sequence>MTVTDHGLHTEAEILQQPVLWPEVARLVADHRTELEALLGPLLNDPTSRILLCGAGTSAYAGQVAGSALSTALGRQVEAVATTDLVTAPAAHLVPDVPTLIVSFARSGNSPESLAATELADQLLGDVRHLVLTCDSEGGLARAHRGRATSVVLLMPPAANDRGFAMTSSFTCMTLAALLALGGSDEGTADRVEQLSGAAAMLLADRAQIAELAGLRPDRVVYLGSGALTGLARESALKLTELTAGEVVTLAESSLGFRHGPKSVLTPRTLTVVYVSNDSYTRRYDVDLLAELTAGQDPGPVLAVDGSGRADLPGSVHVLRLRGVADLPDAWWGLPAVLVAQLIGLESSLLRGHTPDNPFPTGEVNRVVQGVTIHPWQHDPR</sequence>
<gene>
    <name evidence="3" type="ORF">FHX39_003516</name>
</gene>
<dbReference type="InterPro" id="IPR001347">
    <property type="entry name" value="SIS_dom"/>
</dbReference>
<dbReference type="AlphaFoldDB" id="A0A7W5JYA7"/>
<reference evidence="3 4" key="1">
    <citation type="submission" date="2020-08" db="EMBL/GenBank/DDBJ databases">
        <title>Sequencing the genomes of 1000 actinobacteria strains.</title>
        <authorList>
            <person name="Klenk H.-P."/>
        </authorList>
    </citation>
    <scope>NUCLEOTIDE SEQUENCE [LARGE SCALE GENOMIC DNA]</scope>
    <source>
        <strain evidence="3 4">DSM 11053</strain>
    </source>
</reference>
<comment type="caution">
    <text evidence="3">The sequence shown here is derived from an EMBL/GenBank/DDBJ whole genome shotgun (WGS) entry which is preliminary data.</text>
</comment>
<keyword evidence="4" id="KW-1185">Reference proteome</keyword>
<feature type="domain" description="SIS" evidence="2">
    <location>
        <begin position="209"/>
        <end position="358"/>
    </location>
</feature>
<dbReference type="EC" id="5.-.-.-" evidence="3"/>
<dbReference type="InterPro" id="IPR050303">
    <property type="entry name" value="GatZ_KbaZ_carbometab"/>
</dbReference>
<proteinExistence type="predicted"/>
<dbReference type="Proteomes" id="UP000565572">
    <property type="component" value="Unassembled WGS sequence"/>
</dbReference>
<evidence type="ECO:0000256" key="1">
    <source>
        <dbReference type="ARBA" id="ARBA00022737"/>
    </source>
</evidence>